<dbReference type="SUPFAM" id="SSF57845">
    <property type="entry name" value="B-box zinc-binding domain"/>
    <property type="match status" value="1"/>
</dbReference>
<dbReference type="KEGG" id="cvn:111133823"/>
<feature type="domain" description="B box-type" evidence="4">
    <location>
        <begin position="65"/>
        <end position="105"/>
    </location>
</feature>
<feature type="domain" description="B box-type" evidence="4">
    <location>
        <begin position="8"/>
        <end position="53"/>
    </location>
</feature>
<evidence type="ECO:0000256" key="2">
    <source>
        <dbReference type="PROSITE-ProRule" id="PRU00024"/>
    </source>
</evidence>
<dbReference type="Proteomes" id="UP000694844">
    <property type="component" value="Chromosome 5"/>
</dbReference>
<keyword evidence="2" id="KW-0862">Zinc</keyword>
<feature type="repeat" description="NHL" evidence="3">
    <location>
        <begin position="489"/>
        <end position="517"/>
    </location>
</feature>
<name>A0A8B8EEX2_CRAVI</name>
<keyword evidence="2" id="KW-0863">Zinc-finger</keyword>
<dbReference type="GeneID" id="111133823"/>
<dbReference type="AlphaFoldDB" id="A0A8B8EEX2"/>
<keyword evidence="2" id="KW-0479">Metal-binding</keyword>
<dbReference type="GO" id="GO:0008270">
    <property type="term" value="F:zinc ion binding"/>
    <property type="evidence" value="ECO:0007669"/>
    <property type="project" value="UniProtKB-KW"/>
</dbReference>
<dbReference type="InterPro" id="IPR000315">
    <property type="entry name" value="Znf_B-box"/>
</dbReference>
<dbReference type="InterPro" id="IPR047153">
    <property type="entry name" value="TRIM45/56/19-like"/>
</dbReference>
<dbReference type="PANTHER" id="PTHR25462:SF296">
    <property type="entry name" value="MEIOTIC P26, ISOFORM F"/>
    <property type="match status" value="1"/>
</dbReference>
<dbReference type="OrthoDB" id="153872at2759"/>
<evidence type="ECO:0000313" key="5">
    <source>
        <dbReference type="Proteomes" id="UP000694844"/>
    </source>
</evidence>
<sequence length="558" mass="63416">MDPPSLVQDALRCDLCETSVPRMHCDTCHVRLCTTCVGEHLLDGSKEHKVVPFEYRRSTINYPKCPKHSKQICELHCKQCDSPICTLCVSSGEHEQHKKEQILQTLASKKEILQKDLQELEGSIFPKYQEAASNIPSQKADQRKHFQALTTALNKRGEVLHQEVDSIIQRMQSKIDDIDSQHMSVLNKIEGEINQALEEISNIILDLRSLLDSNDMSSVFAYISRNEELRILPTRPVPPLPTFTPGKINRDQLYQEFGSLSELAKTTETFDHAISSPNSKLLIDEPQILADVKLKIGRWLSYLRGVACLNENEFWITTDNKNIRLFNLQGELLNTVETKSGYDPFDIAVTQNRDLVYADDYDRSINIVKDSQVETLIKLHGSTPRGVCISASGDLLVIIVNYSKKETKLVRYSGSTETQSIQWDDEGMPLFSYGEGFFKLKNTKLLCENRNLDICVADSHARAVVVVSSVGRLRFRYTGSSSNTKKQLRPRGITTDSQGNILTVDYENQCLHILDQDGHFLRIIDDLHYAWGLSVDSSDNIFVTDEMDHKVKKIKYFK</sequence>
<dbReference type="RefSeq" id="XP_022338219.1">
    <property type="nucleotide sequence ID" value="XM_022482511.1"/>
</dbReference>
<dbReference type="InterPro" id="IPR001258">
    <property type="entry name" value="NHL_repeat"/>
</dbReference>
<evidence type="ECO:0000313" key="6">
    <source>
        <dbReference type="RefSeq" id="XP_022338219.1"/>
    </source>
</evidence>
<dbReference type="SMART" id="SM00336">
    <property type="entry name" value="BBOX"/>
    <property type="match status" value="2"/>
</dbReference>
<dbReference type="CDD" id="cd19756">
    <property type="entry name" value="Bbox2"/>
    <property type="match status" value="1"/>
</dbReference>
<protein>
    <submittedName>
        <fullName evidence="6">Tripartite motif-containing protein 2-like</fullName>
    </submittedName>
</protein>
<evidence type="ECO:0000256" key="1">
    <source>
        <dbReference type="ARBA" id="ARBA00022737"/>
    </source>
</evidence>
<reference evidence="6" key="1">
    <citation type="submission" date="2025-08" db="UniProtKB">
        <authorList>
            <consortium name="RefSeq"/>
        </authorList>
    </citation>
    <scope>IDENTIFICATION</scope>
    <source>
        <tissue evidence="6">Whole sample</tissue>
    </source>
</reference>
<dbReference type="Gene3D" id="3.30.160.60">
    <property type="entry name" value="Classic Zinc Finger"/>
    <property type="match status" value="1"/>
</dbReference>
<dbReference type="Pfam" id="PF00643">
    <property type="entry name" value="zf-B_box"/>
    <property type="match status" value="1"/>
</dbReference>
<dbReference type="Pfam" id="PF01436">
    <property type="entry name" value="NHL"/>
    <property type="match status" value="1"/>
</dbReference>
<proteinExistence type="predicted"/>
<dbReference type="SUPFAM" id="SSF101898">
    <property type="entry name" value="NHL repeat"/>
    <property type="match status" value="1"/>
</dbReference>
<dbReference type="PROSITE" id="PS51125">
    <property type="entry name" value="NHL"/>
    <property type="match status" value="1"/>
</dbReference>
<dbReference type="Gene3D" id="2.120.10.30">
    <property type="entry name" value="TolB, C-terminal domain"/>
    <property type="match status" value="2"/>
</dbReference>
<dbReference type="InterPro" id="IPR011042">
    <property type="entry name" value="6-blade_b-propeller_TolB-like"/>
</dbReference>
<dbReference type="PANTHER" id="PTHR25462">
    <property type="entry name" value="BONUS, ISOFORM C-RELATED"/>
    <property type="match status" value="1"/>
</dbReference>
<evidence type="ECO:0000256" key="3">
    <source>
        <dbReference type="PROSITE-ProRule" id="PRU00504"/>
    </source>
</evidence>
<gene>
    <name evidence="6" type="primary">LOC111133823</name>
</gene>
<keyword evidence="5" id="KW-1185">Reference proteome</keyword>
<accession>A0A8B8EEX2</accession>
<keyword evidence="1" id="KW-0677">Repeat</keyword>
<dbReference type="PROSITE" id="PS50119">
    <property type="entry name" value="ZF_BBOX"/>
    <property type="match status" value="2"/>
</dbReference>
<organism evidence="5 6">
    <name type="scientific">Crassostrea virginica</name>
    <name type="common">Eastern oyster</name>
    <dbReference type="NCBI Taxonomy" id="6565"/>
    <lineage>
        <taxon>Eukaryota</taxon>
        <taxon>Metazoa</taxon>
        <taxon>Spiralia</taxon>
        <taxon>Lophotrochozoa</taxon>
        <taxon>Mollusca</taxon>
        <taxon>Bivalvia</taxon>
        <taxon>Autobranchia</taxon>
        <taxon>Pteriomorphia</taxon>
        <taxon>Ostreida</taxon>
        <taxon>Ostreoidea</taxon>
        <taxon>Ostreidae</taxon>
        <taxon>Crassostrea</taxon>
    </lineage>
</organism>
<evidence type="ECO:0000259" key="4">
    <source>
        <dbReference type="PROSITE" id="PS50119"/>
    </source>
</evidence>